<name>A0A6P4BIE7_ZIZJJ</name>
<proteinExistence type="predicted"/>
<keyword evidence="5 7" id="KW-0040">ANK repeat</keyword>
<evidence type="ECO:0000256" key="8">
    <source>
        <dbReference type="SAM" id="Phobius"/>
    </source>
</evidence>
<evidence type="ECO:0000313" key="10">
    <source>
        <dbReference type="Proteomes" id="UP001652623"/>
    </source>
</evidence>
<dbReference type="Gene3D" id="1.25.40.20">
    <property type="entry name" value="Ankyrin repeat-containing domain"/>
    <property type="match status" value="1"/>
</dbReference>
<feature type="repeat" description="ANK" evidence="7">
    <location>
        <begin position="80"/>
        <end position="112"/>
    </location>
</feature>
<evidence type="ECO:0000256" key="4">
    <source>
        <dbReference type="ARBA" id="ARBA00022989"/>
    </source>
</evidence>
<reference evidence="11" key="2">
    <citation type="submission" date="2025-08" db="UniProtKB">
        <authorList>
            <consortium name="RefSeq"/>
        </authorList>
    </citation>
    <scope>IDENTIFICATION</scope>
    <source>
        <tissue evidence="11">Seedling</tissue>
    </source>
</reference>
<dbReference type="Proteomes" id="UP001652623">
    <property type="component" value="Chromosome 1"/>
</dbReference>
<evidence type="ECO:0000256" key="1">
    <source>
        <dbReference type="ARBA" id="ARBA00004141"/>
    </source>
</evidence>
<protein>
    <submittedName>
        <fullName evidence="11">Ankyrin repeat-containing protein BDA1-like</fullName>
    </submittedName>
</protein>
<dbReference type="InterPro" id="IPR036770">
    <property type="entry name" value="Ankyrin_rpt-contain_sf"/>
</dbReference>
<dbReference type="PANTHER" id="PTHR24186">
    <property type="entry name" value="PROTEIN PHOSPHATASE 1 REGULATORY SUBUNIT"/>
    <property type="match status" value="1"/>
</dbReference>
<dbReference type="InterPro" id="IPR002110">
    <property type="entry name" value="Ankyrin_rpt"/>
</dbReference>
<evidence type="ECO:0000256" key="6">
    <source>
        <dbReference type="ARBA" id="ARBA00023136"/>
    </source>
</evidence>
<gene>
    <name evidence="11" type="primary">LOC107435714</name>
</gene>
<feature type="transmembrane region" description="Helical" evidence="8">
    <location>
        <begin position="398"/>
        <end position="422"/>
    </location>
</feature>
<keyword evidence="6 8" id="KW-0472">Membrane</keyword>
<dbReference type="SMART" id="SM00248">
    <property type="entry name" value="ANK"/>
    <property type="match status" value="5"/>
</dbReference>
<evidence type="ECO:0000256" key="2">
    <source>
        <dbReference type="ARBA" id="ARBA00022692"/>
    </source>
</evidence>
<feature type="domain" description="PGG" evidence="9">
    <location>
        <begin position="298"/>
        <end position="421"/>
    </location>
</feature>
<keyword evidence="3" id="KW-0677">Repeat</keyword>
<dbReference type="PANTHER" id="PTHR24186:SF37">
    <property type="entry name" value="PGG DOMAIN-CONTAINING PROTEIN"/>
    <property type="match status" value="1"/>
</dbReference>
<dbReference type="Pfam" id="PF00023">
    <property type="entry name" value="Ank"/>
    <property type="match status" value="1"/>
</dbReference>
<keyword evidence="4 8" id="KW-1133">Transmembrane helix</keyword>
<organism evidence="10 11">
    <name type="scientific">Ziziphus jujuba</name>
    <name type="common">Chinese jujube</name>
    <name type="synonym">Ziziphus sativa</name>
    <dbReference type="NCBI Taxonomy" id="326968"/>
    <lineage>
        <taxon>Eukaryota</taxon>
        <taxon>Viridiplantae</taxon>
        <taxon>Streptophyta</taxon>
        <taxon>Embryophyta</taxon>
        <taxon>Tracheophyta</taxon>
        <taxon>Spermatophyta</taxon>
        <taxon>Magnoliopsida</taxon>
        <taxon>eudicotyledons</taxon>
        <taxon>Gunneridae</taxon>
        <taxon>Pentapetalae</taxon>
        <taxon>rosids</taxon>
        <taxon>fabids</taxon>
        <taxon>Rosales</taxon>
        <taxon>Rhamnaceae</taxon>
        <taxon>Paliureae</taxon>
        <taxon>Ziziphus</taxon>
    </lineage>
</organism>
<reference evidence="10" key="1">
    <citation type="submission" date="2025-05" db="UniProtKB">
        <authorList>
            <consortium name="RefSeq"/>
        </authorList>
    </citation>
    <scope>NUCLEOTIDE SEQUENCE [LARGE SCALE GENOMIC DNA]</scope>
</reference>
<sequence length="506" mass="56983">MRPGEDDTVTKLYEASMEGCVSTLNSLIQKDPLILSKISLTPFDETPLHISSLLGHLNFTKQLVAHKSKGSRLAAGLDSHKRTPLHLASAEGHKEIVKVLLQANKDMCLAKDEEEKIPLHYAAMRGRIAVIQLLISANRKSISKKLADGGTILHLCVQHNQLEAMKVFVESLGYNNKEFLNMKDYHGGNTILHLAVMLKQIETIKYLLSIPVIKAAEAETLNQKGFTAFDTAENSERDFTSLKIQRLFMDSGIIGTQRNQSISNYQNNHHHQSRSSPGGGGGVFVIEKKASKWIKSDDWLKESRGTMMVVATVISTMTFQTAITPPGGIWDQNVDTKTDPFDCSPQDICQAGTAILARGSKISYKLFMVANIVCFIASLSVILLLISGLPLKNRISMWVFRIAMFVTLTFLAFTFVLAWFLVTPTEILKDSVFPKEEIRDWFLHLMDQKRNSLQNIFVYLFVAWIGLLCIVGFLHTLRFFIWVVKRLLRLCIKRPRNPNPERILLL</sequence>
<evidence type="ECO:0000256" key="7">
    <source>
        <dbReference type="PROSITE-ProRule" id="PRU00023"/>
    </source>
</evidence>
<feature type="transmembrane region" description="Helical" evidence="8">
    <location>
        <begin position="456"/>
        <end position="484"/>
    </location>
</feature>
<accession>A0A6P4BIE7</accession>
<dbReference type="PROSITE" id="PS50088">
    <property type="entry name" value="ANK_REPEAT"/>
    <property type="match status" value="1"/>
</dbReference>
<dbReference type="GeneID" id="107435714"/>
<dbReference type="Pfam" id="PF12796">
    <property type="entry name" value="Ank_2"/>
    <property type="match status" value="2"/>
</dbReference>
<evidence type="ECO:0000313" key="11">
    <source>
        <dbReference type="RefSeq" id="XP_015902830.3"/>
    </source>
</evidence>
<dbReference type="RefSeq" id="XP_015902830.3">
    <property type="nucleotide sequence ID" value="XM_016047344.4"/>
</dbReference>
<evidence type="ECO:0000256" key="3">
    <source>
        <dbReference type="ARBA" id="ARBA00022737"/>
    </source>
</evidence>
<keyword evidence="2 8" id="KW-0812">Transmembrane</keyword>
<evidence type="ECO:0000259" key="9">
    <source>
        <dbReference type="Pfam" id="PF13962"/>
    </source>
</evidence>
<dbReference type="SUPFAM" id="SSF48403">
    <property type="entry name" value="Ankyrin repeat"/>
    <property type="match status" value="1"/>
</dbReference>
<dbReference type="PROSITE" id="PS50297">
    <property type="entry name" value="ANK_REP_REGION"/>
    <property type="match status" value="1"/>
</dbReference>
<keyword evidence="10" id="KW-1185">Reference proteome</keyword>
<evidence type="ECO:0000256" key="5">
    <source>
        <dbReference type="ARBA" id="ARBA00023043"/>
    </source>
</evidence>
<feature type="transmembrane region" description="Helical" evidence="8">
    <location>
        <begin position="366"/>
        <end position="386"/>
    </location>
</feature>
<dbReference type="Pfam" id="PF13962">
    <property type="entry name" value="PGG"/>
    <property type="match status" value="1"/>
</dbReference>
<dbReference type="InterPro" id="IPR026961">
    <property type="entry name" value="PGG_dom"/>
</dbReference>
<comment type="subcellular location">
    <subcellularLocation>
        <location evidence="1">Membrane</location>
        <topology evidence="1">Multi-pass membrane protein</topology>
    </subcellularLocation>
</comment>